<gene>
    <name evidence="6" type="primary">LOC112281209</name>
    <name evidence="5" type="ORF">PHYPA_005760</name>
</gene>
<dbReference type="Gene3D" id="3.40.50.720">
    <property type="entry name" value="NAD(P)-binding Rossmann-like Domain"/>
    <property type="match status" value="1"/>
</dbReference>
<evidence type="ECO:0000313" key="5">
    <source>
        <dbReference type="EMBL" id="PNR54867.1"/>
    </source>
</evidence>
<dbReference type="InterPro" id="IPR036291">
    <property type="entry name" value="NAD(P)-bd_dom_sf"/>
</dbReference>
<evidence type="ECO:0000256" key="1">
    <source>
        <dbReference type="ARBA" id="ARBA00022857"/>
    </source>
</evidence>
<proteinExistence type="predicted"/>
<dbReference type="EnsemblPlants" id="Pp3c4_4370V3.1">
    <property type="protein sequence ID" value="Pp3c4_4370V3.1"/>
    <property type="gene ID" value="Pp3c4_4370"/>
</dbReference>
<dbReference type="EMBL" id="ABEU02000004">
    <property type="protein sequence ID" value="PNR54867.1"/>
    <property type="molecule type" value="Genomic_DNA"/>
</dbReference>
<reference evidence="5 7" key="1">
    <citation type="journal article" date="2008" name="Science">
        <title>The Physcomitrella genome reveals evolutionary insights into the conquest of land by plants.</title>
        <authorList>
            <person name="Rensing S."/>
            <person name="Lang D."/>
            <person name="Zimmer A."/>
            <person name="Terry A."/>
            <person name="Salamov A."/>
            <person name="Shapiro H."/>
            <person name="Nishiyama T."/>
            <person name="Perroud P.-F."/>
            <person name="Lindquist E."/>
            <person name="Kamisugi Y."/>
            <person name="Tanahashi T."/>
            <person name="Sakakibara K."/>
            <person name="Fujita T."/>
            <person name="Oishi K."/>
            <person name="Shin-I T."/>
            <person name="Kuroki Y."/>
            <person name="Toyoda A."/>
            <person name="Suzuki Y."/>
            <person name="Hashimoto A."/>
            <person name="Yamaguchi K."/>
            <person name="Sugano A."/>
            <person name="Kohara Y."/>
            <person name="Fujiyama A."/>
            <person name="Anterola A."/>
            <person name="Aoki S."/>
            <person name="Ashton N."/>
            <person name="Barbazuk W.B."/>
            <person name="Barker E."/>
            <person name="Bennetzen J."/>
            <person name="Bezanilla M."/>
            <person name="Blankenship R."/>
            <person name="Cho S.H."/>
            <person name="Dutcher S."/>
            <person name="Estelle M."/>
            <person name="Fawcett J.A."/>
            <person name="Gundlach H."/>
            <person name="Hanada K."/>
            <person name="Heyl A."/>
            <person name="Hicks K.A."/>
            <person name="Hugh J."/>
            <person name="Lohr M."/>
            <person name="Mayer K."/>
            <person name="Melkozernov A."/>
            <person name="Murata T."/>
            <person name="Nelson D."/>
            <person name="Pils B."/>
            <person name="Prigge M."/>
            <person name="Reiss B."/>
            <person name="Renner T."/>
            <person name="Rombauts S."/>
            <person name="Rushton P."/>
            <person name="Sanderfoot A."/>
            <person name="Schween G."/>
            <person name="Shiu S.-H."/>
            <person name="Stueber K."/>
            <person name="Theodoulou F.L."/>
            <person name="Tu H."/>
            <person name="Van de Peer Y."/>
            <person name="Verrier P.J."/>
            <person name="Waters E."/>
            <person name="Wood A."/>
            <person name="Yang L."/>
            <person name="Cove D."/>
            <person name="Cuming A."/>
            <person name="Hasebe M."/>
            <person name="Lucas S."/>
            <person name="Mishler D.B."/>
            <person name="Reski R."/>
            <person name="Grigoriev I."/>
            <person name="Quatrano R.S."/>
            <person name="Boore J.L."/>
        </authorList>
    </citation>
    <scope>NUCLEOTIDE SEQUENCE [LARGE SCALE GENOMIC DNA]</scope>
    <source>
        <strain evidence="6 7">cv. Gransden 2004</strain>
    </source>
</reference>
<reference evidence="6" key="3">
    <citation type="submission" date="2020-12" db="UniProtKB">
        <authorList>
            <consortium name="EnsemblPlants"/>
        </authorList>
    </citation>
    <scope>IDENTIFICATION</scope>
</reference>
<dbReference type="PANTHER" id="PTHR43103:SF3">
    <property type="entry name" value="ADP-L-GLYCERO-D-MANNO-HEPTOSE-6-EPIMERASE"/>
    <property type="match status" value="1"/>
</dbReference>
<dbReference type="Proteomes" id="UP000006727">
    <property type="component" value="Chromosome 4"/>
</dbReference>
<evidence type="ECO:0000256" key="3">
    <source>
        <dbReference type="SAM" id="Phobius"/>
    </source>
</evidence>
<dbReference type="Gramene" id="Pp3c4_4370V3.2">
    <property type="protein sequence ID" value="Pp3c4_4370V3.2"/>
    <property type="gene ID" value="Pp3c4_4370"/>
</dbReference>
<dbReference type="GO" id="GO:0016491">
    <property type="term" value="F:oxidoreductase activity"/>
    <property type="evidence" value="ECO:0007669"/>
    <property type="project" value="InterPro"/>
</dbReference>
<protein>
    <recommendedName>
        <fullName evidence="4">NAD-dependent epimerase/dehydratase domain-containing protein</fullName>
    </recommendedName>
</protein>
<dbReference type="InterPro" id="IPR001509">
    <property type="entry name" value="Epimerase_deHydtase"/>
</dbReference>
<dbReference type="STRING" id="3218.A0A2K1KM67"/>
<name>A0A2K1KM67_PHYPA</name>
<keyword evidence="1" id="KW-0521">NADP</keyword>
<dbReference type="PANTHER" id="PTHR43103">
    <property type="entry name" value="NUCLEOSIDE-DIPHOSPHATE-SUGAR EPIMERASE"/>
    <property type="match status" value="1"/>
</dbReference>
<keyword evidence="7" id="KW-1185">Reference proteome</keyword>
<dbReference type="Pfam" id="PF01370">
    <property type="entry name" value="Epimerase"/>
    <property type="match status" value="1"/>
</dbReference>
<reference evidence="5 7" key="2">
    <citation type="journal article" date="2018" name="Plant J.">
        <title>The Physcomitrella patens chromosome-scale assembly reveals moss genome structure and evolution.</title>
        <authorList>
            <person name="Lang D."/>
            <person name="Ullrich K.K."/>
            <person name="Murat F."/>
            <person name="Fuchs J."/>
            <person name="Jenkins J."/>
            <person name="Haas F.B."/>
            <person name="Piednoel M."/>
            <person name="Gundlach H."/>
            <person name="Van Bel M."/>
            <person name="Meyberg R."/>
            <person name="Vives C."/>
            <person name="Morata J."/>
            <person name="Symeonidi A."/>
            <person name="Hiss M."/>
            <person name="Muchero W."/>
            <person name="Kamisugi Y."/>
            <person name="Saleh O."/>
            <person name="Blanc G."/>
            <person name="Decker E.L."/>
            <person name="van Gessel N."/>
            <person name="Grimwood J."/>
            <person name="Hayes R.D."/>
            <person name="Graham S.W."/>
            <person name="Gunter L.E."/>
            <person name="McDaniel S.F."/>
            <person name="Hoernstein S.N.W."/>
            <person name="Larsson A."/>
            <person name="Li F.W."/>
            <person name="Perroud P.F."/>
            <person name="Phillips J."/>
            <person name="Ranjan P."/>
            <person name="Rokshar D.S."/>
            <person name="Rothfels C.J."/>
            <person name="Schneider L."/>
            <person name="Shu S."/>
            <person name="Stevenson D.W."/>
            <person name="Thummler F."/>
            <person name="Tillich M."/>
            <person name="Villarreal Aguilar J.C."/>
            <person name="Widiez T."/>
            <person name="Wong G.K."/>
            <person name="Wymore A."/>
            <person name="Zhang Y."/>
            <person name="Zimmer A.D."/>
            <person name="Quatrano R.S."/>
            <person name="Mayer K.F.X."/>
            <person name="Goodstein D."/>
            <person name="Casacuberta J.M."/>
            <person name="Vandepoele K."/>
            <person name="Reski R."/>
            <person name="Cuming A.C."/>
            <person name="Tuskan G.A."/>
            <person name="Maumus F."/>
            <person name="Salse J."/>
            <person name="Schmutz J."/>
            <person name="Rensing S.A."/>
        </authorList>
    </citation>
    <scope>NUCLEOTIDE SEQUENCE [LARGE SCALE GENOMIC DNA]</scope>
    <source>
        <strain evidence="6 7">cv. Gransden 2004</strain>
    </source>
</reference>
<dbReference type="NCBIfam" id="NF043036">
    <property type="entry name" value="ErythonDh"/>
    <property type="match status" value="1"/>
</dbReference>
<dbReference type="InterPro" id="IPR050005">
    <property type="entry name" value="DenD"/>
</dbReference>
<evidence type="ECO:0000259" key="4">
    <source>
        <dbReference type="Pfam" id="PF01370"/>
    </source>
</evidence>
<keyword evidence="3" id="KW-0812">Transmembrane</keyword>
<evidence type="ECO:0000313" key="6">
    <source>
        <dbReference type="EnsemblPlants" id="Pp3c4_4370V3.1"/>
    </source>
</evidence>
<dbReference type="RefSeq" id="XP_024373233.1">
    <property type="nucleotide sequence ID" value="XM_024517465.2"/>
</dbReference>
<feature type="transmembrane region" description="Helical" evidence="3">
    <location>
        <begin position="6"/>
        <end position="26"/>
    </location>
</feature>
<evidence type="ECO:0000313" key="7">
    <source>
        <dbReference type="Proteomes" id="UP000006727"/>
    </source>
</evidence>
<dbReference type="OMA" id="FGHFRQV"/>
<dbReference type="PaxDb" id="3218-PP1S188_11V6.1"/>
<dbReference type="Gene3D" id="3.90.25.10">
    <property type="entry name" value="UDP-galactose 4-epimerase, domain 1"/>
    <property type="match status" value="1"/>
</dbReference>
<organism evidence="5">
    <name type="scientific">Physcomitrium patens</name>
    <name type="common">Spreading-leaved earth moss</name>
    <name type="synonym">Physcomitrella patens</name>
    <dbReference type="NCBI Taxonomy" id="3218"/>
    <lineage>
        <taxon>Eukaryota</taxon>
        <taxon>Viridiplantae</taxon>
        <taxon>Streptophyta</taxon>
        <taxon>Embryophyta</taxon>
        <taxon>Bryophyta</taxon>
        <taxon>Bryophytina</taxon>
        <taxon>Bryopsida</taxon>
        <taxon>Funariidae</taxon>
        <taxon>Funariales</taxon>
        <taxon>Funariaceae</taxon>
        <taxon>Physcomitrium</taxon>
    </lineage>
</organism>
<dbReference type="Gramene" id="Pp3c4_4370V3.1">
    <property type="protein sequence ID" value="Pp3c4_4370V3.1"/>
    <property type="gene ID" value="Pp3c4_4370"/>
</dbReference>
<dbReference type="OrthoDB" id="16464at2759"/>
<sequence>MDDGKVLITGACGFLGNLLATHLALYHRNLILLDHSPPPSNPVPDAEYVTGDVADAKLLESVITADVHRIYHLAALASSGSEANYELGLRANVDGTRAIIKRCKDMGHCPRLVFSSSVAVYGPLPASIVEGVDGETKFTDTTTAFPQSSYGTQKLISELLINDATRRGFVDGRCLRLPTIVVRPGSPNTAASSFCSSIIREPLKGETAVCPVDPSWPLFMQSPRTVVRNLTHAMSIESLKGNERAITLPGFTTTPKEMVEALGEVGGDTKLVIWERDPVIEKIVYSWPGFVDTPFANSLGFHVDKSMKDIVTAYIEDNKTDVKRLNAK</sequence>
<dbReference type="GeneID" id="112281209"/>
<keyword evidence="3" id="KW-0472">Membrane</keyword>
<dbReference type="SUPFAM" id="SSF51735">
    <property type="entry name" value="NAD(P)-binding Rossmann-fold domains"/>
    <property type="match status" value="1"/>
</dbReference>
<accession>A0A2K1KM67</accession>
<dbReference type="AlphaFoldDB" id="A0A2K1KM67"/>
<keyword evidence="3" id="KW-1133">Transmembrane helix</keyword>
<keyword evidence="2" id="KW-0119">Carbohydrate metabolism</keyword>
<feature type="domain" description="NAD-dependent epimerase/dehydratase" evidence="4">
    <location>
        <begin position="6"/>
        <end position="231"/>
    </location>
</feature>
<evidence type="ECO:0000256" key="2">
    <source>
        <dbReference type="ARBA" id="ARBA00023277"/>
    </source>
</evidence>
<dbReference type="EnsemblPlants" id="Pp3c4_4370V3.2">
    <property type="protein sequence ID" value="Pp3c4_4370V3.2"/>
    <property type="gene ID" value="Pp3c4_4370"/>
</dbReference>